<dbReference type="CDD" id="cd07043">
    <property type="entry name" value="STAS_anti-anti-sigma_factors"/>
    <property type="match status" value="1"/>
</dbReference>
<dbReference type="RefSeq" id="WP_058940768.1">
    <property type="nucleotide sequence ID" value="NZ_LNSV01000006.1"/>
</dbReference>
<evidence type="ECO:0000313" key="5">
    <source>
        <dbReference type="Proteomes" id="UP000054011"/>
    </source>
</evidence>
<dbReference type="SUPFAM" id="SSF52091">
    <property type="entry name" value="SpoIIaa-like"/>
    <property type="match status" value="1"/>
</dbReference>
<dbReference type="PROSITE" id="PS50801">
    <property type="entry name" value="STAS"/>
    <property type="match status" value="1"/>
</dbReference>
<evidence type="ECO:0000313" key="4">
    <source>
        <dbReference type="EMBL" id="KUH40023.1"/>
    </source>
</evidence>
<dbReference type="Pfam" id="PF01740">
    <property type="entry name" value="STAS"/>
    <property type="match status" value="1"/>
</dbReference>
<organism evidence="4 5">
    <name type="scientific">Streptomyces kanasensis</name>
    <dbReference type="NCBI Taxonomy" id="936756"/>
    <lineage>
        <taxon>Bacteria</taxon>
        <taxon>Bacillati</taxon>
        <taxon>Actinomycetota</taxon>
        <taxon>Actinomycetes</taxon>
        <taxon>Kitasatosporales</taxon>
        <taxon>Streptomycetaceae</taxon>
        <taxon>Streptomyces</taxon>
    </lineage>
</organism>
<dbReference type="GO" id="GO:0043856">
    <property type="term" value="F:anti-sigma factor antagonist activity"/>
    <property type="evidence" value="ECO:0007669"/>
    <property type="project" value="InterPro"/>
</dbReference>
<proteinExistence type="inferred from homology"/>
<dbReference type="EMBL" id="LNSV01000006">
    <property type="protein sequence ID" value="KUH40023.1"/>
    <property type="molecule type" value="Genomic_DNA"/>
</dbReference>
<dbReference type="PANTHER" id="PTHR33495">
    <property type="entry name" value="ANTI-SIGMA FACTOR ANTAGONIST TM_1081-RELATED-RELATED"/>
    <property type="match status" value="1"/>
</dbReference>
<accession>A0A117IX44</accession>
<feature type="domain" description="STAS" evidence="3">
    <location>
        <begin position="5"/>
        <end position="94"/>
    </location>
</feature>
<sequence length="112" mass="12119">MSDTFTVAVTHHPYGTVVAVTGEMDLTTCPRVEEACTVLPVGGKTLRLDLSGVSFMDSTGLNLLLRLRRRVQGDGSRMVLTGLQDQPRHLLDLTEAYSLFDTTGAGEPAGRR</sequence>
<protein>
    <recommendedName>
        <fullName evidence="2">Anti-sigma factor antagonist</fullName>
    </recommendedName>
</protein>
<dbReference type="PANTHER" id="PTHR33495:SF2">
    <property type="entry name" value="ANTI-SIGMA FACTOR ANTAGONIST TM_1081-RELATED"/>
    <property type="match status" value="1"/>
</dbReference>
<keyword evidence="5" id="KW-1185">Reference proteome</keyword>
<evidence type="ECO:0000256" key="2">
    <source>
        <dbReference type="RuleBase" id="RU003749"/>
    </source>
</evidence>
<comment type="similarity">
    <text evidence="1 2">Belongs to the anti-sigma-factor antagonist family.</text>
</comment>
<dbReference type="AlphaFoldDB" id="A0A117IX44"/>
<dbReference type="InterPro" id="IPR036513">
    <property type="entry name" value="STAS_dom_sf"/>
</dbReference>
<dbReference type="STRING" id="936756.ATE80_04370"/>
<dbReference type="Gene3D" id="3.30.750.24">
    <property type="entry name" value="STAS domain"/>
    <property type="match status" value="1"/>
</dbReference>
<gene>
    <name evidence="4" type="ORF">ATE80_04370</name>
</gene>
<dbReference type="NCBIfam" id="TIGR00377">
    <property type="entry name" value="ant_ant_sig"/>
    <property type="match status" value="1"/>
</dbReference>
<dbReference type="InterPro" id="IPR003658">
    <property type="entry name" value="Anti-sigma_ant"/>
</dbReference>
<evidence type="ECO:0000256" key="1">
    <source>
        <dbReference type="ARBA" id="ARBA00009013"/>
    </source>
</evidence>
<dbReference type="InterPro" id="IPR002645">
    <property type="entry name" value="STAS_dom"/>
</dbReference>
<dbReference type="Proteomes" id="UP000054011">
    <property type="component" value="Unassembled WGS sequence"/>
</dbReference>
<evidence type="ECO:0000259" key="3">
    <source>
        <dbReference type="PROSITE" id="PS50801"/>
    </source>
</evidence>
<name>A0A117IX44_9ACTN</name>
<reference evidence="4 5" key="1">
    <citation type="submission" date="2015-11" db="EMBL/GenBank/DDBJ databases">
        <title>Genome-wide analysis reveals the secondary metabolome in Streptomyces kanasensis ZX01.</title>
        <authorList>
            <person name="Zhang G."/>
            <person name="Han L."/>
            <person name="Feng J."/>
            <person name="Zhang X."/>
        </authorList>
    </citation>
    <scope>NUCLEOTIDE SEQUENCE [LARGE SCALE GENOMIC DNA]</scope>
    <source>
        <strain evidence="4 5">ZX01</strain>
    </source>
</reference>
<comment type="caution">
    <text evidence="4">The sequence shown here is derived from an EMBL/GenBank/DDBJ whole genome shotgun (WGS) entry which is preliminary data.</text>
</comment>
<dbReference type="OrthoDB" id="4262506at2"/>